<dbReference type="EMBL" id="VSRR010030879">
    <property type="protein sequence ID" value="MPC70293.1"/>
    <property type="molecule type" value="Genomic_DNA"/>
</dbReference>
<sequence length="116" mass="13311">MLKQRKISARGDILELNFLGHEWAFAVDSEEEKFVAREKRRCYCWGHTTIAAVKNVRKVKALPKGLASAVLAFFYPQAQLSTLTTLPAHCIHQLTHRCLKALRFLCKERSLVHFSD</sequence>
<accession>A0A5B7HJE1</accession>
<protein>
    <submittedName>
        <fullName evidence="1">Uncharacterized protein</fullName>
    </submittedName>
</protein>
<name>A0A5B7HJE1_PORTR</name>
<keyword evidence="2" id="KW-1185">Reference proteome</keyword>
<reference evidence="1 2" key="1">
    <citation type="submission" date="2019-05" db="EMBL/GenBank/DDBJ databases">
        <title>Another draft genome of Portunus trituberculatus and its Hox gene families provides insights of decapod evolution.</title>
        <authorList>
            <person name="Jeong J.-H."/>
            <person name="Song I."/>
            <person name="Kim S."/>
            <person name="Choi T."/>
            <person name="Kim D."/>
            <person name="Ryu S."/>
            <person name="Kim W."/>
        </authorList>
    </citation>
    <scope>NUCLEOTIDE SEQUENCE [LARGE SCALE GENOMIC DNA]</scope>
    <source>
        <tissue evidence="1">Muscle</tissue>
    </source>
</reference>
<proteinExistence type="predicted"/>
<evidence type="ECO:0000313" key="2">
    <source>
        <dbReference type="Proteomes" id="UP000324222"/>
    </source>
</evidence>
<comment type="caution">
    <text evidence="1">The sequence shown here is derived from an EMBL/GenBank/DDBJ whole genome shotgun (WGS) entry which is preliminary data.</text>
</comment>
<evidence type="ECO:0000313" key="1">
    <source>
        <dbReference type="EMBL" id="MPC70293.1"/>
    </source>
</evidence>
<dbReference type="Proteomes" id="UP000324222">
    <property type="component" value="Unassembled WGS sequence"/>
</dbReference>
<gene>
    <name evidence="1" type="ORF">E2C01_064537</name>
</gene>
<organism evidence="1 2">
    <name type="scientific">Portunus trituberculatus</name>
    <name type="common">Swimming crab</name>
    <name type="synonym">Neptunus trituberculatus</name>
    <dbReference type="NCBI Taxonomy" id="210409"/>
    <lineage>
        <taxon>Eukaryota</taxon>
        <taxon>Metazoa</taxon>
        <taxon>Ecdysozoa</taxon>
        <taxon>Arthropoda</taxon>
        <taxon>Crustacea</taxon>
        <taxon>Multicrustacea</taxon>
        <taxon>Malacostraca</taxon>
        <taxon>Eumalacostraca</taxon>
        <taxon>Eucarida</taxon>
        <taxon>Decapoda</taxon>
        <taxon>Pleocyemata</taxon>
        <taxon>Brachyura</taxon>
        <taxon>Eubrachyura</taxon>
        <taxon>Portunoidea</taxon>
        <taxon>Portunidae</taxon>
        <taxon>Portuninae</taxon>
        <taxon>Portunus</taxon>
    </lineage>
</organism>
<dbReference type="AlphaFoldDB" id="A0A5B7HJE1"/>